<reference evidence="1 2" key="1">
    <citation type="submission" date="2013-10" db="EMBL/GenBank/DDBJ databases">
        <title>Salinisphaera japonica YTM-1 Genome Sequencing.</title>
        <authorList>
            <person name="Lai Q."/>
            <person name="Li C."/>
            <person name="Shao Z."/>
        </authorList>
    </citation>
    <scope>NUCLEOTIDE SEQUENCE [LARGE SCALE GENOMIC DNA]</scope>
    <source>
        <strain evidence="1 2">YTM-1</strain>
    </source>
</reference>
<dbReference type="Gene3D" id="3.30.56.110">
    <property type="entry name" value="Protein of unknown function DUF2237"/>
    <property type="match status" value="1"/>
</dbReference>
<dbReference type="RefSeq" id="WP_123658865.1">
    <property type="nucleotide sequence ID" value="NZ_AYKG01000040.1"/>
</dbReference>
<evidence type="ECO:0000313" key="2">
    <source>
        <dbReference type="Proteomes" id="UP000285310"/>
    </source>
</evidence>
<name>A0A423PKB8_9GAMM</name>
<protein>
    <recommendedName>
        <fullName evidence="3">DUF2237 domain-containing protein</fullName>
    </recommendedName>
</protein>
<gene>
    <name evidence="1" type="ORF">SAJA_11940</name>
</gene>
<dbReference type="OrthoDB" id="9792525at2"/>
<proteinExistence type="predicted"/>
<dbReference type="InParanoid" id="A0A423PKB8"/>
<sequence>MSESNATNVLGEPLAGCCTAPITGFYRDGFCHTGPEDAGVHVVCAVVTDAFLKFSAARGNDLATPRPAFGFPGLSEGDRWCLCAARWAEAHAAGVAPRVVLTATHEAALEQIDLADLKAHAVDLS</sequence>
<dbReference type="Proteomes" id="UP000285310">
    <property type="component" value="Unassembled WGS sequence"/>
</dbReference>
<dbReference type="AlphaFoldDB" id="A0A423PKB8"/>
<evidence type="ECO:0000313" key="1">
    <source>
        <dbReference type="EMBL" id="ROO26001.1"/>
    </source>
</evidence>
<accession>A0A423PKB8</accession>
<dbReference type="PANTHER" id="PTHR37466">
    <property type="entry name" value="SLR1628 PROTEIN"/>
    <property type="match status" value="1"/>
</dbReference>
<dbReference type="InterPro" id="IPR018714">
    <property type="entry name" value="DUF2237"/>
</dbReference>
<comment type="caution">
    <text evidence="1">The sequence shown here is derived from an EMBL/GenBank/DDBJ whole genome shotgun (WGS) entry which is preliminary data.</text>
</comment>
<keyword evidence="2" id="KW-1185">Reference proteome</keyword>
<dbReference type="PANTHER" id="PTHR37466:SF1">
    <property type="entry name" value="SLR1628 PROTEIN"/>
    <property type="match status" value="1"/>
</dbReference>
<organism evidence="1 2">
    <name type="scientific">Salinisphaera japonica YTM-1</name>
    <dbReference type="NCBI Taxonomy" id="1209778"/>
    <lineage>
        <taxon>Bacteria</taxon>
        <taxon>Pseudomonadati</taxon>
        <taxon>Pseudomonadota</taxon>
        <taxon>Gammaproteobacteria</taxon>
        <taxon>Salinisphaerales</taxon>
        <taxon>Salinisphaeraceae</taxon>
        <taxon>Salinisphaera</taxon>
    </lineage>
</organism>
<dbReference type="EMBL" id="AYKG01000040">
    <property type="protein sequence ID" value="ROO26001.1"/>
    <property type="molecule type" value="Genomic_DNA"/>
</dbReference>
<dbReference type="Pfam" id="PF09996">
    <property type="entry name" value="DUF2237"/>
    <property type="match status" value="1"/>
</dbReference>
<evidence type="ECO:0008006" key="3">
    <source>
        <dbReference type="Google" id="ProtNLM"/>
    </source>
</evidence>